<name>A0ACB9FF91_ARCLA</name>
<gene>
    <name evidence="1" type="ORF">L6452_00403</name>
</gene>
<dbReference type="Proteomes" id="UP001055879">
    <property type="component" value="Linkage Group LG01"/>
</dbReference>
<keyword evidence="2" id="KW-1185">Reference proteome</keyword>
<protein>
    <submittedName>
        <fullName evidence="1">Uncharacterized protein</fullName>
    </submittedName>
</protein>
<evidence type="ECO:0000313" key="1">
    <source>
        <dbReference type="EMBL" id="KAI3769302.1"/>
    </source>
</evidence>
<sequence length="364" mass="39271">MVEEEHTPKCSNSSGGGGGGGSGGRSSKKLKHKKVPQRGMGVAQLEKIILEEQQKKDVGVLIPNSIVSPASSSVLNFRPPLVPVPPPLPPNPNPNHHRLITRTDGVNHSFVSNGLDHHGFTAATTNLVGLPFESKPHIWSQHSNVAQRSQHFQQPCSSSMVNVSLGTTSLSSSSSSSVVNFQMEPPSNQSYHGNNYPPLWQDEEKMIGMKRSYPFSMENMPIPSFNSKFPFSPISRLDESTSCNNGGTTSLEPSNPGSRENPSSLGSIADQTTKKLIDENRGLTKDFLTLAPPRASHSNLKEKLAPLSVGELTLSSHQGQTRDHPGGEWSKSNQQPLHSFFPTAKTPGTSNGEAGEHVDLNLKL</sequence>
<dbReference type="EMBL" id="CM042047">
    <property type="protein sequence ID" value="KAI3769302.1"/>
    <property type="molecule type" value="Genomic_DNA"/>
</dbReference>
<organism evidence="1 2">
    <name type="scientific">Arctium lappa</name>
    <name type="common">Greater burdock</name>
    <name type="synonym">Lappa major</name>
    <dbReference type="NCBI Taxonomy" id="4217"/>
    <lineage>
        <taxon>Eukaryota</taxon>
        <taxon>Viridiplantae</taxon>
        <taxon>Streptophyta</taxon>
        <taxon>Embryophyta</taxon>
        <taxon>Tracheophyta</taxon>
        <taxon>Spermatophyta</taxon>
        <taxon>Magnoliopsida</taxon>
        <taxon>eudicotyledons</taxon>
        <taxon>Gunneridae</taxon>
        <taxon>Pentapetalae</taxon>
        <taxon>asterids</taxon>
        <taxon>campanulids</taxon>
        <taxon>Asterales</taxon>
        <taxon>Asteraceae</taxon>
        <taxon>Carduoideae</taxon>
        <taxon>Cardueae</taxon>
        <taxon>Arctiinae</taxon>
        <taxon>Arctium</taxon>
    </lineage>
</organism>
<evidence type="ECO:0000313" key="2">
    <source>
        <dbReference type="Proteomes" id="UP001055879"/>
    </source>
</evidence>
<proteinExistence type="predicted"/>
<reference evidence="2" key="1">
    <citation type="journal article" date="2022" name="Mol. Ecol. Resour.">
        <title>The genomes of chicory, endive, great burdock and yacon provide insights into Asteraceae palaeo-polyploidization history and plant inulin production.</title>
        <authorList>
            <person name="Fan W."/>
            <person name="Wang S."/>
            <person name="Wang H."/>
            <person name="Wang A."/>
            <person name="Jiang F."/>
            <person name="Liu H."/>
            <person name="Zhao H."/>
            <person name="Xu D."/>
            <person name="Zhang Y."/>
        </authorList>
    </citation>
    <scope>NUCLEOTIDE SEQUENCE [LARGE SCALE GENOMIC DNA]</scope>
    <source>
        <strain evidence="2">cv. Niubang</strain>
    </source>
</reference>
<reference evidence="1 2" key="2">
    <citation type="journal article" date="2022" name="Mol. Ecol. Resour.">
        <title>The genomes of chicory, endive, great burdock and yacon provide insights into Asteraceae paleo-polyploidization history and plant inulin production.</title>
        <authorList>
            <person name="Fan W."/>
            <person name="Wang S."/>
            <person name="Wang H."/>
            <person name="Wang A."/>
            <person name="Jiang F."/>
            <person name="Liu H."/>
            <person name="Zhao H."/>
            <person name="Xu D."/>
            <person name="Zhang Y."/>
        </authorList>
    </citation>
    <scope>NUCLEOTIDE SEQUENCE [LARGE SCALE GENOMIC DNA]</scope>
    <source>
        <strain evidence="2">cv. Niubang</strain>
    </source>
</reference>
<accession>A0ACB9FF91</accession>
<comment type="caution">
    <text evidence="1">The sequence shown here is derived from an EMBL/GenBank/DDBJ whole genome shotgun (WGS) entry which is preliminary data.</text>
</comment>